<keyword evidence="4" id="KW-0546">Nucleotide metabolism</keyword>
<dbReference type="NCBIfam" id="NF001862">
    <property type="entry name" value="PRK00601.1"/>
    <property type="match status" value="1"/>
</dbReference>
<protein>
    <recommendedName>
        <fullName evidence="2">dUTP diphosphatase</fullName>
        <ecNumber evidence="2">3.6.1.23</ecNumber>
    </recommendedName>
</protein>
<gene>
    <name evidence="7" type="ORF">COT71_03100</name>
</gene>
<evidence type="ECO:0000256" key="1">
    <source>
        <dbReference type="ARBA" id="ARBA00006581"/>
    </source>
</evidence>
<dbReference type="EC" id="3.6.1.23" evidence="2"/>
<dbReference type="PANTHER" id="PTHR11241:SF0">
    <property type="entry name" value="DEOXYURIDINE 5'-TRIPHOSPHATE NUCLEOTIDOHYDROLASE"/>
    <property type="match status" value="1"/>
</dbReference>
<dbReference type="GO" id="GO:0006226">
    <property type="term" value="P:dUMP biosynthetic process"/>
    <property type="evidence" value="ECO:0007669"/>
    <property type="project" value="InterPro"/>
</dbReference>
<organism evidence="7 8">
    <name type="scientific">Candidatus Andersenbacteria bacterium CG10_big_fil_rev_8_21_14_0_10_54_11</name>
    <dbReference type="NCBI Taxonomy" id="1974485"/>
    <lineage>
        <taxon>Bacteria</taxon>
        <taxon>Candidatus Anderseniibacteriota</taxon>
    </lineage>
</organism>
<evidence type="ECO:0000256" key="3">
    <source>
        <dbReference type="ARBA" id="ARBA00022801"/>
    </source>
</evidence>
<evidence type="ECO:0000256" key="4">
    <source>
        <dbReference type="ARBA" id="ARBA00023080"/>
    </source>
</evidence>
<dbReference type="InterPro" id="IPR033704">
    <property type="entry name" value="dUTPase_trimeric"/>
</dbReference>
<dbReference type="EMBL" id="PEZP01000038">
    <property type="protein sequence ID" value="PIT97989.1"/>
    <property type="molecule type" value="Genomic_DNA"/>
</dbReference>
<evidence type="ECO:0000259" key="6">
    <source>
        <dbReference type="Pfam" id="PF00692"/>
    </source>
</evidence>
<dbReference type="AlphaFoldDB" id="A0A2M6WYY1"/>
<evidence type="ECO:0000256" key="5">
    <source>
        <dbReference type="ARBA" id="ARBA00047686"/>
    </source>
</evidence>
<evidence type="ECO:0000256" key="2">
    <source>
        <dbReference type="ARBA" id="ARBA00012379"/>
    </source>
</evidence>
<accession>A0A2M6WYY1</accession>
<name>A0A2M6WYY1_9BACT</name>
<dbReference type="Proteomes" id="UP000230731">
    <property type="component" value="Unassembled WGS sequence"/>
</dbReference>
<evidence type="ECO:0000313" key="8">
    <source>
        <dbReference type="Proteomes" id="UP000230731"/>
    </source>
</evidence>
<dbReference type="Pfam" id="PF00692">
    <property type="entry name" value="dUTPase"/>
    <property type="match status" value="1"/>
</dbReference>
<dbReference type="InterPro" id="IPR036157">
    <property type="entry name" value="dUTPase-like_sf"/>
</dbReference>
<dbReference type="GO" id="GO:0004170">
    <property type="term" value="F:dUTP diphosphatase activity"/>
    <property type="evidence" value="ECO:0007669"/>
    <property type="project" value="UniProtKB-EC"/>
</dbReference>
<dbReference type="Gene3D" id="2.70.40.10">
    <property type="match status" value="1"/>
</dbReference>
<keyword evidence="3" id="KW-0378">Hydrolase</keyword>
<evidence type="ECO:0000313" key="7">
    <source>
        <dbReference type="EMBL" id="PIT97989.1"/>
    </source>
</evidence>
<dbReference type="InterPro" id="IPR029054">
    <property type="entry name" value="dUTPase-like"/>
</dbReference>
<sequence>MITFNVRKLTANAKLPVKDNPADAGIDVFTNESYVLRPGEVHAFTTGISVEFPEGYAALIWDRSGLGSKGIHRLAGVIDSGYRGEWKIVLINLSGAPYEVTAGDKIAQCVLQKFEPVEIIETAELAVSARGEKGFGSSGR</sequence>
<dbReference type="SUPFAM" id="SSF51283">
    <property type="entry name" value="dUTPase-like"/>
    <property type="match status" value="1"/>
</dbReference>
<dbReference type="NCBIfam" id="TIGR00576">
    <property type="entry name" value="dut"/>
    <property type="match status" value="1"/>
</dbReference>
<feature type="domain" description="dUTPase-like" evidence="6">
    <location>
        <begin position="12"/>
        <end position="139"/>
    </location>
</feature>
<proteinExistence type="inferred from homology"/>
<comment type="caution">
    <text evidence="7">The sequence shown here is derived from an EMBL/GenBank/DDBJ whole genome shotgun (WGS) entry which is preliminary data.</text>
</comment>
<dbReference type="GO" id="GO:0046081">
    <property type="term" value="P:dUTP catabolic process"/>
    <property type="evidence" value="ECO:0007669"/>
    <property type="project" value="InterPro"/>
</dbReference>
<dbReference type="InterPro" id="IPR008181">
    <property type="entry name" value="dUTPase"/>
</dbReference>
<comment type="catalytic activity">
    <reaction evidence="5">
        <text>dUTP + H2O = dUMP + diphosphate + H(+)</text>
        <dbReference type="Rhea" id="RHEA:10248"/>
        <dbReference type="ChEBI" id="CHEBI:15377"/>
        <dbReference type="ChEBI" id="CHEBI:15378"/>
        <dbReference type="ChEBI" id="CHEBI:33019"/>
        <dbReference type="ChEBI" id="CHEBI:61555"/>
        <dbReference type="ChEBI" id="CHEBI:246422"/>
        <dbReference type="EC" id="3.6.1.23"/>
    </reaction>
</comment>
<dbReference type="GO" id="GO:0000287">
    <property type="term" value="F:magnesium ion binding"/>
    <property type="evidence" value="ECO:0007669"/>
    <property type="project" value="InterPro"/>
</dbReference>
<dbReference type="CDD" id="cd07557">
    <property type="entry name" value="trimeric_dUTPase"/>
    <property type="match status" value="1"/>
</dbReference>
<reference evidence="8" key="1">
    <citation type="submission" date="2017-09" db="EMBL/GenBank/DDBJ databases">
        <title>Depth-based differentiation of microbial function through sediment-hosted aquifers and enrichment of novel symbionts in the deep terrestrial subsurface.</title>
        <authorList>
            <person name="Probst A.J."/>
            <person name="Ladd B."/>
            <person name="Jarett J.K."/>
            <person name="Geller-Mcgrath D.E."/>
            <person name="Sieber C.M.K."/>
            <person name="Emerson J.B."/>
            <person name="Anantharaman K."/>
            <person name="Thomas B.C."/>
            <person name="Malmstrom R."/>
            <person name="Stieglmeier M."/>
            <person name="Klingl A."/>
            <person name="Woyke T."/>
            <person name="Ryan C.M."/>
            <person name="Banfield J.F."/>
        </authorList>
    </citation>
    <scope>NUCLEOTIDE SEQUENCE [LARGE SCALE GENOMIC DNA]</scope>
</reference>
<comment type="similarity">
    <text evidence="1">Belongs to the dUTPase family.</text>
</comment>
<dbReference type="PANTHER" id="PTHR11241">
    <property type="entry name" value="DEOXYURIDINE 5'-TRIPHOSPHATE NUCLEOTIDOHYDROLASE"/>
    <property type="match status" value="1"/>
</dbReference>